<reference evidence="2" key="1">
    <citation type="submission" date="2016-05" db="EMBL/GenBank/DDBJ databases">
        <authorList>
            <person name="Naeem Raeece"/>
        </authorList>
    </citation>
    <scope>NUCLEOTIDE SEQUENCE [LARGE SCALE GENOMIC DNA]</scope>
</reference>
<name>A0A1A8WQ93_PLAOA</name>
<proteinExistence type="predicted"/>
<evidence type="ECO:0000313" key="1">
    <source>
        <dbReference type="EMBL" id="SBS94025.1"/>
    </source>
</evidence>
<dbReference type="AlphaFoldDB" id="A0A1A8WQ93"/>
<organism evidence="1 2">
    <name type="scientific">Plasmodium ovale curtisi</name>
    <dbReference type="NCBI Taxonomy" id="864141"/>
    <lineage>
        <taxon>Eukaryota</taxon>
        <taxon>Sar</taxon>
        <taxon>Alveolata</taxon>
        <taxon>Apicomplexa</taxon>
        <taxon>Aconoidasida</taxon>
        <taxon>Haemosporida</taxon>
        <taxon>Plasmodiidae</taxon>
        <taxon>Plasmodium</taxon>
        <taxon>Plasmodium (Plasmodium)</taxon>
    </lineage>
</organism>
<dbReference type="EMBL" id="FLQU01001685">
    <property type="protein sequence ID" value="SBS94025.1"/>
    <property type="molecule type" value="Genomic_DNA"/>
</dbReference>
<evidence type="ECO:0000313" key="2">
    <source>
        <dbReference type="Proteomes" id="UP000078560"/>
    </source>
</evidence>
<sequence>MEHLRLMQNSLEVKNLIIQNLFEKLEKELKKKVTTLQDSVYNLKNTYSLVSETQEILKHGEDIYNGNTSLVENLVQYTNSKIVENKTEYDKKRAQLEVALNEIKNN</sequence>
<gene>
    <name evidence="1" type="ORF">POVCU2_0085520</name>
</gene>
<accession>A0A1A8WQ93</accession>
<dbReference type="Proteomes" id="UP000078560">
    <property type="component" value="Unassembled WGS sequence"/>
</dbReference>
<protein>
    <submittedName>
        <fullName evidence="1">Reticulocyte binding protein 2b</fullName>
    </submittedName>
</protein>